<feature type="transmembrane region" description="Helical" evidence="1">
    <location>
        <begin position="71"/>
        <end position="95"/>
    </location>
</feature>
<dbReference type="AlphaFoldDB" id="A0A562PNI2"/>
<keyword evidence="5" id="KW-1185">Reference proteome</keyword>
<evidence type="ECO:0000313" key="3">
    <source>
        <dbReference type="EMBL" id="TWI45984.1"/>
    </source>
</evidence>
<protein>
    <submittedName>
        <fullName evidence="2">DUF2721 domain-containing protein</fullName>
    </submittedName>
    <submittedName>
        <fullName evidence="3">Uncharacterized protein DUF2721</fullName>
    </submittedName>
</protein>
<reference evidence="3 4" key="1">
    <citation type="journal article" date="2015" name="Stand. Genomic Sci.">
        <title>Genomic Encyclopedia of Bacterial and Archaeal Type Strains, Phase III: the genomes of soil and plant-associated and newly described type strains.</title>
        <authorList>
            <person name="Whitman W.B."/>
            <person name="Woyke T."/>
            <person name="Klenk H.P."/>
            <person name="Zhou Y."/>
            <person name="Lilburn T.G."/>
            <person name="Beck B.J."/>
            <person name="De Vos P."/>
            <person name="Vandamme P."/>
            <person name="Eisen J.A."/>
            <person name="Garrity G."/>
            <person name="Hugenholtz P."/>
            <person name="Kyrpides N.C."/>
        </authorList>
    </citation>
    <scope>NUCLEOTIDE SEQUENCE [LARGE SCALE GENOMIC DNA]</scope>
    <source>
        <strain evidence="3 4">CGMCC 1.10685</strain>
    </source>
</reference>
<evidence type="ECO:0000313" key="4">
    <source>
        <dbReference type="Proteomes" id="UP000315112"/>
    </source>
</evidence>
<dbReference type="InterPro" id="IPR021279">
    <property type="entry name" value="DUF2721"/>
</dbReference>
<dbReference type="OrthoDB" id="5465259at2"/>
<gene>
    <name evidence="2" type="ORF">GO485_16720</name>
    <name evidence="3" type="ORF">IP92_03415</name>
</gene>
<dbReference type="Proteomes" id="UP000437862">
    <property type="component" value="Chromosome"/>
</dbReference>
<organism evidence="3 4">
    <name type="scientific">Pseudoduganella flava</name>
    <dbReference type="NCBI Taxonomy" id="871742"/>
    <lineage>
        <taxon>Bacteria</taxon>
        <taxon>Pseudomonadati</taxon>
        <taxon>Pseudomonadota</taxon>
        <taxon>Betaproteobacteria</taxon>
        <taxon>Burkholderiales</taxon>
        <taxon>Oxalobacteraceae</taxon>
        <taxon>Telluria group</taxon>
        <taxon>Pseudoduganella</taxon>
    </lineage>
</organism>
<sequence>MNIQLGDIGHIIQLAIAPVFLLNGVCTALMVLINRLARIIDRSRVLEDRLDVAYNDNYLTELDVLYRRSHLINYAITLATACGLFVCLVIALLFIGDTTEVTLDKYIAGLFVASVISLIGSFGFLLREIFIASAAMRAMRHVRLSPKTNE</sequence>
<evidence type="ECO:0000313" key="2">
    <source>
        <dbReference type="EMBL" id="QGZ40537.1"/>
    </source>
</evidence>
<dbReference type="RefSeq" id="WP_145877109.1">
    <property type="nucleotide sequence ID" value="NZ_CP046904.1"/>
</dbReference>
<feature type="transmembrane region" description="Helical" evidence="1">
    <location>
        <begin position="12"/>
        <end position="33"/>
    </location>
</feature>
<evidence type="ECO:0000256" key="1">
    <source>
        <dbReference type="SAM" id="Phobius"/>
    </source>
</evidence>
<reference evidence="2 5" key="3">
    <citation type="submission" date="2019-12" db="EMBL/GenBank/DDBJ databases">
        <title>Draft Genome Sequences of Six Type Strains of the Genus Massilia.</title>
        <authorList>
            <person name="Miess H."/>
            <person name="Frediansyah A."/>
            <person name="Goeker M."/>
            <person name="Gross H."/>
        </authorList>
    </citation>
    <scope>NUCLEOTIDE SEQUENCE [LARGE SCALE GENOMIC DNA]</scope>
    <source>
        <strain evidence="2 5">DSM 26639</strain>
    </source>
</reference>
<dbReference type="EMBL" id="CP046904">
    <property type="protein sequence ID" value="QGZ40537.1"/>
    <property type="molecule type" value="Genomic_DNA"/>
</dbReference>
<dbReference type="EMBL" id="VLKW01000006">
    <property type="protein sequence ID" value="TWI45984.1"/>
    <property type="molecule type" value="Genomic_DNA"/>
</dbReference>
<keyword evidence="1" id="KW-0472">Membrane</keyword>
<proteinExistence type="predicted"/>
<feature type="transmembrane region" description="Helical" evidence="1">
    <location>
        <begin position="107"/>
        <end position="130"/>
    </location>
</feature>
<name>A0A562PNI2_9BURK</name>
<dbReference type="Pfam" id="PF11026">
    <property type="entry name" value="DUF2721"/>
    <property type="match status" value="1"/>
</dbReference>
<dbReference type="Proteomes" id="UP000315112">
    <property type="component" value="Unassembled WGS sequence"/>
</dbReference>
<evidence type="ECO:0000313" key="5">
    <source>
        <dbReference type="Proteomes" id="UP000437862"/>
    </source>
</evidence>
<accession>A0A562PNI2</accession>
<keyword evidence="1" id="KW-0812">Transmembrane</keyword>
<reference evidence="3" key="2">
    <citation type="submission" date="2019-07" db="EMBL/GenBank/DDBJ databases">
        <authorList>
            <person name="Whitman W."/>
            <person name="Huntemann M."/>
            <person name="Clum A."/>
            <person name="Pillay M."/>
            <person name="Palaniappan K."/>
            <person name="Varghese N."/>
            <person name="Mikhailova N."/>
            <person name="Stamatis D."/>
            <person name="Reddy T."/>
            <person name="Daum C."/>
            <person name="Shapiro N."/>
            <person name="Ivanova N."/>
            <person name="Kyrpides N."/>
            <person name="Woyke T."/>
        </authorList>
    </citation>
    <scope>NUCLEOTIDE SEQUENCE</scope>
    <source>
        <strain evidence="3">CGMCC 1.10685</strain>
    </source>
</reference>
<keyword evidence="1" id="KW-1133">Transmembrane helix</keyword>